<dbReference type="RefSeq" id="WP_104723583.1">
    <property type="nucleotide sequence ID" value="NZ_NXLU01000001.1"/>
</dbReference>
<dbReference type="OrthoDB" id="5326037at2"/>
<proteinExistence type="predicted"/>
<dbReference type="NCBIfam" id="TIGR02532">
    <property type="entry name" value="IV_pilin_GFxxxE"/>
    <property type="match status" value="1"/>
</dbReference>
<evidence type="ECO:0000256" key="1">
    <source>
        <dbReference type="SAM" id="Phobius"/>
    </source>
</evidence>
<dbReference type="Proteomes" id="UP000257067">
    <property type="component" value="Unassembled WGS sequence"/>
</dbReference>
<dbReference type="InterPro" id="IPR012902">
    <property type="entry name" value="N_methyl_site"/>
</dbReference>
<keyword evidence="1" id="KW-0472">Membrane</keyword>
<keyword evidence="1" id="KW-1133">Transmembrane helix</keyword>
<organism evidence="2 3">
    <name type="scientific">Helicobacter cholecystus</name>
    <dbReference type="NCBI Taxonomy" id="45498"/>
    <lineage>
        <taxon>Bacteria</taxon>
        <taxon>Pseudomonadati</taxon>
        <taxon>Campylobacterota</taxon>
        <taxon>Epsilonproteobacteria</taxon>
        <taxon>Campylobacterales</taxon>
        <taxon>Helicobacteraceae</taxon>
        <taxon>Helicobacter</taxon>
    </lineage>
</organism>
<dbReference type="InterPro" id="IPR045584">
    <property type="entry name" value="Pilin-like"/>
</dbReference>
<reference evidence="2 3" key="1">
    <citation type="submission" date="2018-04" db="EMBL/GenBank/DDBJ databases">
        <title>Novel Campyloabacter and Helicobacter Species and Strains.</title>
        <authorList>
            <person name="Mannion A.J."/>
            <person name="Shen Z."/>
            <person name="Fox J.G."/>
        </authorList>
    </citation>
    <scope>NUCLEOTIDE SEQUENCE [LARGE SCALE GENOMIC DNA]</scope>
    <source>
        <strain evidence="2 3">ATCC 700242</strain>
    </source>
</reference>
<dbReference type="AlphaFoldDB" id="A0A3D8IZB8"/>
<name>A0A3D8IZB8_9HELI</name>
<gene>
    <name evidence="2" type="ORF">CQA62_00355</name>
</gene>
<accession>A0A3D8IZB8</accession>
<feature type="transmembrane region" description="Helical" evidence="1">
    <location>
        <begin position="14"/>
        <end position="34"/>
    </location>
</feature>
<keyword evidence="3" id="KW-1185">Reference proteome</keyword>
<dbReference type="EMBL" id="NXLU01000001">
    <property type="protein sequence ID" value="RDU69901.1"/>
    <property type="molecule type" value="Genomic_DNA"/>
</dbReference>
<comment type="caution">
    <text evidence="2">The sequence shown here is derived from an EMBL/GenBank/DDBJ whole genome shotgun (WGS) entry which is preliminary data.</text>
</comment>
<evidence type="ECO:0000313" key="3">
    <source>
        <dbReference type="Proteomes" id="UP000257067"/>
    </source>
</evidence>
<dbReference type="SUPFAM" id="SSF54523">
    <property type="entry name" value="Pili subunits"/>
    <property type="match status" value="1"/>
</dbReference>
<evidence type="ECO:0000313" key="2">
    <source>
        <dbReference type="EMBL" id="RDU69901.1"/>
    </source>
</evidence>
<sequence length="144" mass="16431">MRVRSSLLSLTKGFSLLELILCIGILGILVFMAMPKVSSLSQKECLYLLRTKLLKAQDELFFLYSEALLNHSPPKSPQNILNALAQKKNPQCYFQVKPSQIIAFVYGKKLIFTLSPQDFSYKPKIYCSLSSSICRDFWGKELKK</sequence>
<keyword evidence="1" id="KW-0812">Transmembrane</keyword>
<protein>
    <submittedName>
        <fullName evidence="2">Prepilin-type N-terminal cleavage/methylation domain-containing protein</fullName>
    </submittedName>
</protein>